<feature type="region of interest" description="Disordered" evidence="1">
    <location>
        <begin position="18"/>
        <end position="49"/>
    </location>
</feature>
<evidence type="ECO:0000313" key="2">
    <source>
        <dbReference type="EMBL" id="MPN17768.1"/>
    </source>
</evidence>
<accession>A0A645FTI5</accession>
<evidence type="ECO:0000256" key="1">
    <source>
        <dbReference type="SAM" id="MobiDB-lite"/>
    </source>
</evidence>
<organism evidence="2">
    <name type="scientific">bioreactor metagenome</name>
    <dbReference type="NCBI Taxonomy" id="1076179"/>
    <lineage>
        <taxon>unclassified sequences</taxon>
        <taxon>metagenomes</taxon>
        <taxon>ecological metagenomes</taxon>
    </lineage>
</organism>
<dbReference type="EMBL" id="VSSQ01064965">
    <property type="protein sequence ID" value="MPN17768.1"/>
    <property type="molecule type" value="Genomic_DNA"/>
</dbReference>
<sequence length="82" mass="9778">MFNRRLLIHNGFARRNGRSRFWPEQQRADDNQREKRDNQRAQREPEIGHVQSLPCFAPNSSETFSISILPKFGDGRMNFRLF</sequence>
<proteinExistence type="predicted"/>
<name>A0A645FTI5_9ZZZZ</name>
<reference evidence="2" key="1">
    <citation type="submission" date="2019-08" db="EMBL/GenBank/DDBJ databases">
        <authorList>
            <person name="Kucharzyk K."/>
            <person name="Murdoch R.W."/>
            <person name="Higgins S."/>
            <person name="Loffler F."/>
        </authorList>
    </citation>
    <scope>NUCLEOTIDE SEQUENCE</scope>
</reference>
<gene>
    <name evidence="2" type="ORF">SDC9_165123</name>
</gene>
<comment type="caution">
    <text evidence="2">The sequence shown here is derived from an EMBL/GenBank/DDBJ whole genome shotgun (WGS) entry which is preliminary data.</text>
</comment>
<feature type="compositionally biased region" description="Basic and acidic residues" evidence="1">
    <location>
        <begin position="26"/>
        <end position="47"/>
    </location>
</feature>
<dbReference type="AlphaFoldDB" id="A0A645FTI5"/>
<protein>
    <submittedName>
        <fullName evidence="2">Uncharacterized protein</fullName>
    </submittedName>
</protein>